<sequence length="195" mass="21110">MATTAQQSRSQVNGAARRQSAPRAPIKKPYQPAATQGKKPMPNGAVRAPPRTAPPQKSASIAGESPHNGVTSAYAIMASRIANRVAEMAESITFVERSKPQELEPTAQQEERKRPRKLDIRLNNGSADQVAFSAPFLDNTLQKMLLLQNRMLKTTADLAKSENGDEKVIKEQAAQAAELSRIIALICAEKARQGA</sequence>
<dbReference type="OrthoDB" id="189226at2759"/>
<dbReference type="OMA" id="KLEMRIP"/>
<feature type="region of interest" description="Disordered" evidence="1">
    <location>
        <begin position="96"/>
        <end position="116"/>
    </location>
</feature>
<evidence type="ECO:0000313" key="2">
    <source>
        <dbReference type="EMBL" id="EME42740.1"/>
    </source>
</evidence>
<proteinExistence type="predicted"/>
<dbReference type="eggNOG" id="ENOG502SP7M">
    <property type="taxonomic scope" value="Eukaryota"/>
</dbReference>
<gene>
    <name evidence="2" type="ORF">DOTSEDRAFT_36542</name>
</gene>
<protein>
    <submittedName>
        <fullName evidence="2">Uncharacterized protein</fullName>
    </submittedName>
</protein>
<feature type="region of interest" description="Disordered" evidence="1">
    <location>
        <begin position="1"/>
        <end position="67"/>
    </location>
</feature>
<dbReference type="HOGENOM" id="CLU_119680_0_0_1"/>
<reference evidence="3" key="1">
    <citation type="journal article" date="2012" name="PLoS Genet.">
        <title>The genomes of the fungal plant pathogens Cladosporium fulvum and Dothistroma septosporum reveal adaptation to different hosts and lifestyles but also signatures of common ancestry.</title>
        <authorList>
            <person name="de Wit P.J.G.M."/>
            <person name="van der Burgt A."/>
            <person name="Oekmen B."/>
            <person name="Stergiopoulos I."/>
            <person name="Abd-Elsalam K.A."/>
            <person name="Aerts A.L."/>
            <person name="Bahkali A.H."/>
            <person name="Beenen H.G."/>
            <person name="Chettri P."/>
            <person name="Cox M.P."/>
            <person name="Datema E."/>
            <person name="de Vries R.P."/>
            <person name="Dhillon B."/>
            <person name="Ganley A.R."/>
            <person name="Griffiths S.A."/>
            <person name="Guo Y."/>
            <person name="Hamelin R.C."/>
            <person name="Henrissat B."/>
            <person name="Kabir M.S."/>
            <person name="Jashni M.K."/>
            <person name="Kema G."/>
            <person name="Klaubauf S."/>
            <person name="Lapidus A."/>
            <person name="Levasseur A."/>
            <person name="Lindquist E."/>
            <person name="Mehrabi R."/>
            <person name="Ohm R.A."/>
            <person name="Owen T.J."/>
            <person name="Salamov A."/>
            <person name="Schwelm A."/>
            <person name="Schijlen E."/>
            <person name="Sun H."/>
            <person name="van den Burg H.A."/>
            <person name="van Ham R.C.H.J."/>
            <person name="Zhang S."/>
            <person name="Goodwin S.B."/>
            <person name="Grigoriev I.V."/>
            <person name="Collemare J."/>
            <person name="Bradshaw R.E."/>
        </authorList>
    </citation>
    <scope>NUCLEOTIDE SEQUENCE [LARGE SCALE GENOMIC DNA]</scope>
    <source>
        <strain evidence="3">NZE10 / CBS 128990</strain>
    </source>
</reference>
<dbReference type="EMBL" id="KB446541">
    <property type="protein sequence ID" value="EME42740.1"/>
    <property type="molecule type" value="Genomic_DNA"/>
</dbReference>
<feature type="compositionally biased region" description="Polar residues" evidence="1">
    <location>
        <begin position="1"/>
        <end position="13"/>
    </location>
</feature>
<evidence type="ECO:0000313" key="3">
    <source>
        <dbReference type="Proteomes" id="UP000016933"/>
    </source>
</evidence>
<organism evidence="2 3">
    <name type="scientific">Dothistroma septosporum (strain NZE10 / CBS 128990)</name>
    <name type="common">Red band needle blight fungus</name>
    <name type="synonym">Mycosphaerella pini</name>
    <dbReference type="NCBI Taxonomy" id="675120"/>
    <lineage>
        <taxon>Eukaryota</taxon>
        <taxon>Fungi</taxon>
        <taxon>Dikarya</taxon>
        <taxon>Ascomycota</taxon>
        <taxon>Pezizomycotina</taxon>
        <taxon>Dothideomycetes</taxon>
        <taxon>Dothideomycetidae</taxon>
        <taxon>Mycosphaerellales</taxon>
        <taxon>Mycosphaerellaceae</taxon>
        <taxon>Dothistroma</taxon>
    </lineage>
</organism>
<accession>N1PMK4</accession>
<name>N1PMK4_DOTSN</name>
<reference evidence="2 3" key="2">
    <citation type="journal article" date="2012" name="PLoS Pathog.">
        <title>Diverse lifestyles and strategies of plant pathogenesis encoded in the genomes of eighteen Dothideomycetes fungi.</title>
        <authorList>
            <person name="Ohm R.A."/>
            <person name="Feau N."/>
            <person name="Henrissat B."/>
            <person name="Schoch C.L."/>
            <person name="Horwitz B.A."/>
            <person name="Barry K.W."/>
            <person name="Condon B.J."/>
            <person name="Copeland A.C."/>
            <person name="Dhillon B."/>
            <person name="Glaser F."/>
            <person name="Hesse C.N."/>
            <person name="Kosti I."/>
            <person name="LaButti K."/>
            <person name="Lindquist E.A."/>
            <person name="Lucas S."/>
            <person name="Salamov A.A."/>
            <person name="Bradshaw R.E."/>
            <person name="Ciuffetti L."/>
            <person name="Hamelin R.C."/>
            <person name="Kema G.H.J."/>
            <person name="Lawrence C."/>
            <person name="Scott J.A."/>
            <person name="Spatafora J.W."/>
            <person name="Turgeon B.G."/>
            <person name="de Wit P.J.G.M."/>
            <person name="Zhong S."/>
            <person name="Goodwin S.B."/>
            <person name="Grigoriev I.V."/>
        </authorList>
    </citation>
    <scope>NUCLEOTIDE SEQUENCE [LARGE SCALE GENOMIC DNA]</scope>
    <source>
        <strain evidence="3">NZE10 / CBS 128990</strain>
    </source>
</reference>
<evidence type="ECO:0000256" key="1">
    <source>
        <dbReference type="SAM" id="MobiDB-lite"/>
    </source>
</evidence>
<dbReference type="AlphaFoldDB" id="N1PMK4"/>
<keyword evidence="3" id="KW-1185">Reference proteome</keyword>
<dbReference type="Proteomes" id="UP000016933">
    <property type="component" value="Unassembled WGS sequence"/>
</dbReference>